<evidence type="ECO:0000313" key="1">
    <source>
        <dbReference type="EMBL" id="GJS88955.1"/>
    </source>
</evidence>
<comment type="caution">
    <text evidence="1">The sequence shown here is derived from an EMBL/GenBank/DDBJ whole genome shotgun (WGS) entry which is preliminary data.</text>
</comment>
<protein>
    <submittedName>
        <fullName evidence="1">Uncharacterized protein</fullName>
    </submittedName>
</protein>
<keyword evidence="2" id="KW-1185">Reference proteome</keyword>
<reference evidence="1" key="2">
    <citation type="submission" date="2022-01" db="EMBL/GenBank/DDBJ databases">
        <authorList>
            <person name="Yamashiro T."/>
            <person name="Shiraishi A."/>
            <person name="Satake H."/>
            <person name="Nakayama K."/>
        </authorList>
    </citation>
    <scope>NUCLEOTIDE SEQUENCE</scope>
</reference>
<organism evidence="1 2">
    <name type="scientific">Tanacetum coccineum</name>
    <dbReference type="NCBI Taxonomy" id="301880"/>
    <lineage>
        <taxon>Eukaryota</taxon>
        <taxon>Viridiplantae</taxon>
        <taxon>Streptophyta</taxon>
        <taxon>Embryophyta</taxon>
        <taxon>Tracheophyta</taxon>
        <taxon>Spermatophyta</taxon>
        <taxon>Magnoliopsida</taxon>
        <taxon>eudicotyledons</taxon>
        <taxon>Gunneridae</taxon>
        <taxon>Pentapetalae</taxon>
        <taxon>asterids</taxon>
        <taxon>campanulids</taxon>
        <taxon>Asterales</taxon>
        <taxon>Asteraceae</taxon>
        <taxon>Asteroideae</taxon>
        <taxon>Anthemideae</taxon>
        <taxon>Anthemidinae</taxon>
        <taxon>Tanacetum</taxon>
    </lineage>
</organism>
<name>A0ABQ4ZGE5_9ASTR</name>
<sequence>MASIDHPPCLKLCKSNRSKMGKFRLLVDCGRVIHTVKIDEVRQIVDVESSGKSANEIDKETVSFSEMQLASAEWSKQGAWCLSNFDQGLSKDVQKLIECFLEEFLGVIAHGKEFKQ</sequence>
<proteinExistence type="predicted"/>
<reference evidence="1" key="1">
    <citation type="journal article" date="2022" name="Int. J. Mol. Sci.">
        <title>Draft Genome of Tanacetum Coccineum: Genomic Comparison of Closely Related Tanacetum-Family Plants.</title>
        <authorList>
            <person name="Yamashiro T."/>
            <person name="Shiraishi A."/>
            <person name="Nakayama K."/>
            <person name="Satake H."/>
        </authorList>
    </citation>
    <scope>NUCLEOTIDE SEQUENCE</scope>
</reference>
<accession>A0ABQ4ZGE5</accession>
<dbReference type="Proteomes" id="UP001151760">
    <property type="component" value="Unassembled WGS sequence"/>
</dbReference>
<dbReference type="EMBL" id="BQNB010011313">
    <property type="protein sequence ID" value="GJS88955.1"/>
    <property type="molecule type" value="Genomic_DNA"/>
</dbReference>
<gene>
    <name evidence="1" type="ORF">Tco_0771591</name>
</gene>
<evidence type="ECO:0000313" key="2">
    <source>
        <dbReference type="Proteomes" id="UP001151760"/>
    </source>
</evidence>